<proteinExistence type="predicted"/>
<evidence type="ECO:0000313" key="1">
    <source>
        <dbReference type="EMBL" id="GCE63538.1"/>
    </source>
</evidence>
<organism evidence="1 2">
    <name type="scientific">Candidatus Mycoplasma haematohominis</name>
    <dbReference type="NCBI Taxonomy" id="1494318"/>
    <lineage>
        <taxon>Bacteria</taxon>
        <taxon>Bacillati</taxon>
        <taxon>Mycoplasmatota</taxon>
        <taxon>Mollicutes</taxon>
        <taxon>Mycoplasmataceae</taxon>
        <taxon>Mycoplasma</taxon>
    </lineage>
</organism>
<name>A0A478FPV6_9MOLU</name>
<gene>
    <name evidence="1" type="ORF">MHSWG343_05350</name>
</gene>
<dbReference type="EMBL" id="BIMN01000002">
    <property type="protein sequence ID" value="GCE63538.1"/>
    <property type="molecule type" value="Genomic_DNA"/>
</dbReference>
<sequence length="283" mass="31768">MSVLVKVGVGVGILTLVTGGGFYIKTLLGEEISFVTLIAEKDYEKTYTENTIGKLYGDYLVAPFGLSKNDGNVDKSKDNKSWWEISYRNFETDGASSDDFKKVEKVDKSFVDKDSQDNKSLNKVCETVYKKASTEVDVTEPAKETPQSKLRKDLFKYCSFLGKEPTTISNKEKEKKTYLDVQSYGATQASKLVSVTDNGNYLFWVTQTKLFFEAKGDRSGSKDTDSKSIFKKLFDENKDKNKSWDLVKNACKTAYSKKGEDSAATDKAPKESVFRYCSLKGKE</sequence>
<comment type="caution">
    <text evidence="1">The sequence shown here is derived from an EMBL/GenBank/DDBJ whole genome shotgun (WGS) entry which is preliminary data.</text>
</comment>
<accession>A0A478FPV6</accession>
<evidence type="ECO:0000313" key="2">
    <source>
        <dbReference type="Proteomes" id="UP000324831"/>
    </source>
</evidence>
<dbReference type="AlphaFoldDB" id="A0A478FPV6"/>
<dbReference type="Proteomes" id="UP000324831">
    <property type="component" value="Unassembled WGS sequence"/>
</dbReference>
<protein>
    <submittedName>
        <fullName evidence="1">Uncharacterized protein</fullName>
    </submittedName>
</protein>
<reference evidence="1 2" key="1">
    <citation type="submission" date="2019-01" db="EMBL/GenBank/DDBJ databases">
        <title>Draft genome sequences of Candidatus Mycoplasma haemohominis SWG34-3 identified from a patient with pyrexia, anemia and liver dysfunction.</title>
        <authorList>
            <person name="Sekizuka T."/>
            <person name="Hattori N."/>
            <person name="Katano H."/>
            <person name="Takuma T."/>
            <person name="Ito T."/>
            <person name="Arai N."/>
            <person name="Yanai R."/>
            <person name="Ishii S."/>
            <person name="Miura Y."/>
            <person name="Tokunaga T."/>
            <person name="Watanabe H."/>
            <person name="Nomura N."/>
            <person name="Eguchi J."/>
            <person name="Arai T."/>
            <person name="Hasegawa H."/>
            <person name="Nakamaki T."/>
            <person name="Wakita T."/>
            <person name="Niki Y."/>
            <person name="Kuroda M."/>
        </authorList>
    </citation>
    <scope>NUCLEOTIDE SEQUENCE [LARGE SCALE GENOMIC DNA]</scope>
    <source>
        <strain evidence="1">SWG34-3</strain>
    </source>
</reference>